<evidence type="ECO:0000313" key="1">
    <source>
        <dbReference type="EMBL" id="CAB4134603.1"/>
    </source>
</evidence>
<organism evidence="1">
    <name type="scientific">uncultured Caudovirales phage</name>
    <dbReference type="NCBI Taxonomy" id="2100421"/>
    <lineage>
        <taxon>Viruses</taxon>
        <taxon>Duplodnaviria</taxon>
        <taxon>Heunggongvirae</taxon>
        <taxon>Uroviricota</taxon>
        <taxon>Caudoviricetes</taxon>
        <taxon>Peduoviridae</taxon>
        <taxon>Maltschvirus</taxon>
        <taxon>Maltschvirus maltsch</taxon>
    </lineage>
</organism>
<dbReference type="Gene3D" id="3.40.50.300">
    <property type="entry name" value="P-loop containing nucleotide triphosphate hydrolases"/>
    <property type="match status" value="1"/>
</dbReference>
<accession>A0A6J5LML0</accession>
<evidence type="ECO:0008006" key="2">
    <source>
        <dbReference type="Google" id="ProtNLM"/>
    </source>
</evidence>
<dbReference type="InterPro" id="IPR027417">
    <property type="entry name" value="P-loop_NTPase"/>
</dbReference>
<dbReference type="EMBL" id="LR796288">
    <property type="protein sequence ID" value="CAB4134603.1"/>
    <property type="molecule type" value="Genomic_DNA"/>
</dbReference>
<gene>
    <name evidence="1" type="ORF">UFOVP280_26</name>
</gene>
<protein>
    <recommendedName>
        <fullName evidence="2">AAA domain containing protein</fullName>
    </recommendedName>
</protein>
<sequence>MLLKQGDSLQYLLDVKDGNIKQGLGINCYLDEHLRFKPKQLNIILGHDNVGKTYWINWYFLTLALQHNLTFCIWSGENQKGQILRDMIQMYRGKHFSKLSHSQIAGDLAFLEQSFTFIDNSKLYKPDEVLKLFKESGADVGLIDPFTGLDREMSFSGNYEFMNRARQFVNQSGMTIYINTHPNTESGRTGNLYAEGELKGHLKAPLKDHIEGGKAFLNRCDDMIVIHRLIKHPDYKFKTWVQVEKVKDMETGGKHTAIDEPVVCSFNNGIGFEVHGVDPLKQFRAKEPVQVILTMTEQKLNAMKANNNF</sequence>
<dbReference type="SUPFAM" id="SSF52540">
    <property type="entry name" value="P-loop containing nucleoside triphosphate hydrolases"/>
    <property type="match status" value="1"/>
</dbReference>
<name>A0A6J5LML0_9CAUD</name>
<proteinExistence type="predicted"/>
<reference evidence="1" key="1">
    <citation type="submission" date="2020-04" db="EMBL/GenBank/DDBJ databases">
        <authorList>
            <person name="Chiriac C."/>
            <person name="Salcher M."/>
            <person name="Ghai R."/>
            <person name="Kavagutti S V."/>
        </authorList>
    </citation>
    <scope>NUCLEOTIDE SEQUENCE</scope>
</reference>